<dbReference type="GeneID" id="25796807"/>
<gene>
    <name evidence="1" type="ORF">TRIVIDRAFT_66215</name>
</gene>
<evidence type="ECO:0000313" key="1">
    <source>
        <dbReference type="EMBL" id="EHK17272.1"/>
    </source>
</evidence>
<proteinExistence type="predicted"/>
<dbReference type="EMBL" id="ABDF02000089">
    <property type="protein sequence ID" value="EHK17272.1"/>
    <property type="molecule type" value="Genomic_DNA"/>
</dbReference>
<organism evidence="1 2">
    <name type="scientific">Hypocrea virens (strain Gv29-8 / FGSC 10586)</name>
    <name type="common">Gliocladium virens</name>
    <name type="synonym">Trichoderma virens</name>
    <dbReference type="NCBI Taxonomy" id="413071"/>
    <lineage>
        <taxon>Eukaryota</taxon>
        <taxon>Fungi</taxon>
        <taxon>Dikarya</taxon>
        <taxon>Ascomycota</taxon>
        <taxon>Pezizomycotina</taxon>
        <taxon>Sordariomycetes</taxon>
        <taxon>Hypocreomycetidae</taxon>
        <taxon>Hypocreales</taxon>
        <taxon>Hypocreaceae</taxon>
        <taxon>Trichoderma</taxon>
    </lineage>
</organism>
<evidence type="ECO:0000313" key="2">
    <source>
        <dbReference type="Proteomes" id="UP000007115"/>
    </source>
</evidence>
<evidence type="ECO:0008006" key="3">
    <source>
        <dbReference type="Google" id="ProtNLM"/>
    </source>
</evidence>
<dbReference type="RefSeq" id="XP_013951468.1">
    <property type="nucleotide sequence ID" value="XM_014095993.1"/>
</dbReference>
<sequence>MSLDVERLAIYLNATIVYITKFNTLGCVECGSDVDDEQEWEEASLDGVGSIAIHNNSRIASLSRDSKTLIFYQTPAGSIGSIMYDSGEKKWAHRETTEAAPAAAPGTPVFALRLTDAFGLFYLSDDRNICGLLQKYDNSGCQKWKLTLAPELAFNNSLFEGEVDNFIILPNDQADGFEAYVRAANDLVHITSTGERSNLGKWAAVGFIPDSDAERGKRIRPGLYTLGGHASSKSHYASDKICIQTLSLSYETL</sequence>
<dbReference type="Gene3D" id="2.120.10.70">
    <property type="entry name" value="Fucose-specific lectin"/>
    <property type="match status" value="1"/>
</dbReference>
<dbReference type="VEuPathDB" id="FungiDB:TRIVIDRAFT_66215"/>
<accession>G9N8G4</accession>
<comment type="caution">
    <text evidence="1">The sequence shown here is derived from an EMBL/GenBank/DDBJ whole genome shotgun (WGS) entry which is preliminary data.</text>
</comment>
<dbReference type="HOGENOM" id="CLU_1098624_0_0_1"/>
<dbReference type="eggNOG" id="ENOG502SBY3">
    <property type="taxonomic scope" value="Eukaryota"/>
</dbReference>
<protein>
    <recommendedName>
        <fullName evidence="3">Fucose-specific lectin</fullName>
    </recommendedName>
</protein>
<dbReference type="InParanoid" id="G9N8G4"/>
<reference evidence="1 2" key="1">
    <citation type="journal article" date="2011" name="Genome Biol.">
        <title>Comparative genome sequence analysis underscores mycoparasitism as the ancestral life style of Trichoderma.</title>
        <authorList>
            <person name="Kubicek C.P."/>
            <person name="Herrera-Estrella A."/>
            <person name="Seidl-Seiboth V."/>
            <person name="Martinez D.A."/>
            <person name="Druzhinina I.S."/>
            <person name="Thon M."/>
            <person name="Zeilinger S."/>
            <person name="Casas-Flores S."/>
            <person name="Horwitz B.A."/>
            <person name="Mukherjee P.K."/>
            <person name="Mukherjee M."/>
            <person name="Kredics L."/>
            <person name="Alcaraz L.D."/>
            <person name="Aerts A."/>
            <person name="Antal Z."/>
            <person name="Atanasova L."/>
            <person name="Cervantes-Badillo M.G."/>
            <person name="Challacombe J."/>
            <person name="Chertkov O."/>
            <person name="McCluskey K."/>
            <person name="Coulpier F."/>
            <person name="Deshpande N."/>
            <person name="von Doehren H."/>
            <person name="Ebbole D.J."/>
            <person name="Esquivel-Naranjo E.U."/>
            <person name="Fekete E."/>
            <person name="Flipphi M."/>
            <person name="Glaser F."/>
            <person name="Gomez-Rodriguez E.Y."/>
            <person name="Gruber S."/>
            <person name="Han C."/>
            <person name="Henrissat B."/>
            <person name="Hermosa R."/>
            <person name="Hernandez-Onate M."/>
            <person name="Karaffa L."/>
            <person name="Kosti I."/>
            <person name="Le Crom S."/>
            <person name="Lindquist E."/>
            <person name="Lucas S."/>
            <person name="Luebeck M."/>
            <person name="Luebeck P.S."/>
            <person name="Margeot A."/>
            <person name="Metz B."/>
            <person name="Misra M."/>
            <person name="Nevalainen H."/>
            <person name="Omann M."/>
            <person name="Packer N."/>
            <person name="Perrone G."/>
            <person name="Uresti-Rivera E.E."/>
            <person name="Salamov A."/>
            <person name="Schmoll M."/>
            <person name="Seiboth B."/>
            <person name="Shapiro H."/>
            <person name="Sukno S."/>
            <person name="Tamayo-Ramos J.A."/>
            <person name="Tisch D."/>
            <person name="Wiest A."/>
            <person name="Wilkinson H.H."/>
            <person name="Zhang M."/>
            <person name="Coutinho P.M."/>
            <person name="Kenerley C.M."/>
            <person name="Monte E."/>
            <person name="Baker S.E."/>
            <person name="Grigoriev I.V."/>
        </authorList>
    </citation>
    <scope>NUCLEOTIDE SEQUENCE [LARGE SCALE GENOMIC DNA]</scope>
    <source>
        <strain evidence="2">Gv29-8 / FGSC 10586</strain>
    </source>
</reference>
<dbReference type="SUPFAM" id="SSF89372">
    <property type="entry name" value="Fucose-specific lectin"/>
    <property type="match status" value="1"/>
</dbReference>
<keyword evidence="2" id="KW-1185">Reference proteome</keyword>
<dbReference type="Proteomes" id="UP000007115">
    <property type="component" value="Unassembled WGS sequence"/>
</dbReference>
<dbReference type="OrthoDB" id="5367135at2759"/>
<name>G9N8G4_HYPVG</name>
<dbReference type="AlphaFoldDB" id="G9N8G4"/>